<dbReference type="Proteomes" id="UP000332515">
    <property type="component" value="Unassembled WGS sequence"/>
</dbReference>
<reference evidence="1 2" key="1">
    <citation type="submission" date="2019-09" db="EMBL/GenBank/DDBJ databases">
        <title>Segnochrobactrum spirostomi gen. nov., sp. nov., isolated from the ciliate Spirostomum cf. yagiui and description of a novel family, Segnochrobactraceae fam. nov. within the order Rhizobiales of the class Alphaproteobacteria.</title>
        <authorList>
            <person name="Akter S."/>
            <person name="Shazib S.U.A."/>
            <person name="Shin M.K."/>
        </authorList>
    </citation>
    <scope>NUCLEOTIDE SEQUENCE [LARGE SCALE GENOMIC DNA]</scope>
    <source>
        <strain evidence="1 2">Sp-1</strain>
    </source>
</reference>
<accession>A0A6A7YCF4</accession>
<dbReference type="NCBIfam" id="TIGR03347">
    <property type="entry name" value="VI_chp_1"/>
    <property type="match status" value="1"/>
</dbReference>
<protein>
    <submittedName>
        <fullName evidence="1">Type VI secretion system baseplate subunit TssG</fullName>
    </submittedName>
</protein>
<dbReference type="PANTHER" id="PTHR35564:SF3">
    <property type="entry name" value="TYPE VI SECRETION SYSTEM BASEPLATE SUBUNIT TSSG"/>
    <property type="match status" value="1"/>
</dbReference>
<proteinExistence type="predicted"/>
<evidence type="ECO:0000313" key="1">
    <source>
        <dbReference type="EMBL" id="MQT15069.1"/>
    </source>
</evidence>
<organism evidence="1 2">
    <name type="scientific">Segnochrobactrum spirostomi</name>
    <dbReference type="NCBI Taxonomy" id="2608987"/>
    <lineage>
        <taxon>Bacteria</taxon>
        <taxon>Pseudomonadati</taxon>
        <taxon>Pseudomonadota</taxon>
        <taxon>Alphaproteobacteria</taxon>
        <taxon>Hyphomicrobiales</taxon>
        <taxon>Segnochrobactraceae</taxon>
        <taxon>Segnochrobactrum</taxon>
    </lineage>
</organism>
<keyword evidence="2" id="KW-1185">Reference proteome</keyword>
<dbReference type="AlphaFoldDB" id="A0A6A7YCF4"/>
<dbReference type="EMBL" id="VWNA01000003">
    <property type="protein sequence ID" value="MQT15069.1"/>
    <property type="molecule type" value="Genomic_DNA"/>
</dbReference>
<evidence type="ECO:0000313" key="2">
    <source>
        <dbReference type="Proteomes" id="UP000332515"/>
    </source>
</evidence>
<dbReference type="PANTHER" id="PTHR35564">
    <property type="match status" value="1"/>
</dbReference>
<dbReference type="InterPro" id="IPR010732">
    <property type="entry name" value="T6SS_TssG-like"/>
</dbReference>
<comment type="caution">
    <text evidence="1">The sequence shown here is derived from an EMBL/GenBank/DDBJ whole genome shotgun (WGS) entry which is preliminary data.</text>
</comment>
<gene>
    <name evidence="1" type="primary">tssG</name>
    <name evidence="1" type="ORF">F0357_20905</name>
</gene>
<name>A0A6A7YCF4_9HYPH</name>
<dbReference type="Pfam" id="PF06996">
    <property type="entry name" value="T6SS_TssG"/>
    <property type="match status" value="1"/>
</dbReference>
<sequence>MGVAVRRGGRLVTETHEIPGAASSFFALALAIERASPDRPPIGSTEGASREAVAFRANASFAFPPSDLHSVKQTPDGRFEVLVNFLNMAGATSPLPPFYTELAVMDAREGGVIVPFLDVFHHRLVSLLYQIWRHNRLEVRIDAPGDDSISRRLGALIGLPPDLDDDALPLPRGRLLPYIGAMAMYTASADMVAKVIAAVVRAPCRIDEFILRMVEIPPEYRASLGTTCVTLGGDFVIGERTPDRAGKFRVALGPLDRATFRRFLPGADGLETIRALIALMVNSPLTWDYELTLEAGAAPTWSLGQEPLGWSTWLAPDARHPIVVIV</sequence>